<evidence type="ECO:0000259" key="9">
    <source>
        <dbReference type="Pfam" id="PF12704"/>
    </source>
</evidence>
<evidence type="ECO:0000256" key="6">
    <source>
        <dbReference type="ARBA" id="ARBA00023136"/>
    </source>
</evidence>
<dbReference type="InterPro" id="IPR003838">
    <property type="entry name" value="ABC3_permease_C"/>
</dbReference>
<dbReference type="GO" id="GO:0044874">
    <property type="term" value="P:lipoprotein localization to outer membrane"/>
    <property type="evidence" value="ECO:0007669"/>
    <property type="project" value="TreeGrafter"/>
</dbReference>
<dbReference type="PANTHER" id="PTHR30489:SF0">
    <property type="entry name" value="LIPOPROTEIN-RELEASING SYSTEM TRANSMEMBRANE PROTEIN LOLE"/>
    <property type="match status" value="1"/>
</dbReference>
<feature type="transmembrane region" description="Helical" evidence="7">
    <location>
        <begin position="275"/>
        <end position="301"/>
    </location>
</feature>
<evidence type="ECO:0000256" key="5">
    <source>
        <dbReference type="ARBA" id="ARBA00022989"/>
    </source>
</evidence>
<keyword evidence="6 7" id="KW-0472">Membrane</keyword>
<comment type="caution">
    <text evidence="10">The sequence shown here is derived from an EMBL/GenBank/DDBJ whole genome shotgun (WGS) entry which is preliminary data.</text>
</comment>
<feature type="transmembrane region" description="Helical" evidence="7">
    <location>
        <begin position="21"/>
        <end position="49"/>
    </location>
</feature>
<dbReference type="AlphaFoldDB" id="A0A6N6RFD8"/>
<dbReference type="PANTHER" id="PTHR30489">
    <property type="entry name" value="LIPOPROTEIN-RELEASING SYSTEM TRANSMEMBRANE PROTEIN LOLE"/>
    <property type="match status" value="1"/>
</dbReference>
<dbReference type="OrthoDB" id="1522724at2"/>
<keyword evidence="3" id="KW-1003">Cell membrane</keyword>
<dbReference type="Pfam" id="PF02687">
    <property type="entry name" value="FtsX"/>
    <property type="match status" value="1"/>
</dbReference>
<dbReference type="InterPro" id="IPR051447">
    <property type="entry name" value="Lipoprotein-release_system"/>
</dbReference>
<evidence type="ECO:0000313" key="11">
    <source>
        <dbReference type="Proteomes" id="UP000468650"/>
    </source>
</evidence>
<dbReference type="Pfam" id="PF12704">
    <property type="entry name" value="MacB_PCD"/>
    <property type="match status" value="1"/>
</dbReference>
<evidence type="ECO:0000256" key="1">
    <source>
        <dbReference type="ARBA" id="ARBA00004651"/>
    </source>
</evidence>
<evidence type="ECO:0000256" key="3">
    <source>
        <dbReference type="ARBA" id="ARBA00022475"/>
    </source>
</evidence>
<feature type="domain" description="ABC3 transporter permease C-terminal" evidence="8">
    <location>
        <begin position="279"/>
        <end position="398"/>
    </location>
</feature>
<reference evidence="10 11" key="1">
    <citation type="submission" date="2019-09" db="EMBL/GenBank/DDBJ databases">
        <title>Genomes of family Cryomorphaceae.</title>
        <authorList>
            <person name="Bowman J.P."/>
        </authorList>
    </citation>
    <scope>NUCLEOTIDE SEQUENCE [LARGE SCALE GENOMIC DNA]</scope>
    <source>
        <strain evidence="10 11">LMG 25704</strain>
    </source>
</reference>
<comment type="subcellular location">
    <subcellularLocation>
        <location evidence="1">Cell membrane</location>
        <topology evidence="1">Multi-pass membrane protein</topology>
    </subcellularLocation>
</comment>
<proteinExistence type="inferred from homology"/>
<dbReference type="RefSeq" id="WP_151668229.1">
    <property type="nucleotide sequence ID" value="NZ_WBVO01000012.1"/>
</dbReference>
<keyword evidence="11" id="KW-1185">Reference proteome</keyword>
<dbReference type="EMBL" id="WBVO01000012">
    <property type="protein sequence ID" value="KAB2807039.1"/>
    <property type="molecule type" value="Genomic_DNA"/>
</dbReference>
<name>A0A6N6RFD8_9FLAO</name>
<sequence length="406" mass="45206">MNLPFHIARRYLFAKKSTNAVNWITGISALGVLVGTAAMVVVLSAFAGLDNLVRSFYTSFDPDIKITPAEGKFAVWNDSLESIVFSFDYVETTSQVVEDKALFRFREREYIAQIKGVDANYQAVSQIDSFIIRGKYLNPESADPTAVFGSGVASFIGLRSLETMDPVHVYVPKMGSVDRINPMGNVRFQLIYPSGFFQIQPEFDTKYVFVSQSYAQRLFGLNPDKVSGIEIRLAPKTDLEDAVEDLQEKMGEEWVVKNRDDLQVSIFKVLKSEGLITFLVLTFILIVASFGILSSVNILILEKRKDLHTLWSMGATEKLLRRIFMAEGLLISLGGASIGFILGLVIVLLQKHVGLLAMGSGYIVEYYPVEIRMADMLQILATILIVGLSISWLAVRRLKVSGLSQN</sequence>
<keyword evidence="4 7" id="KW-0812">Transmembrane</keyword>
<dbReference type="InterPro" id="IPR025857">
    <property type="entry name" value="MacB_PCD"/>
</dbReference>
<dbReference type="Proteomes" id="UP000468650">
    <property type="component" value="Unassembled WGS sequence"/>
</dbReference>
<evidence type="ECO:0000256" key="7">
    <source>
        <dbReference type="SAM" id="Phobius"/>
    </source>
</evidence>
<evidence type="ECO:0000256" key="2">
    <source>
        <dbReference type="ARBA" id="ARBA00005236"/>
    </source>
</evidence>
<feature type="transmembrane region" description="Helical" evidence="7">
    <location>
        <begin position="322"/>
        <end position="349"/>
    </location>
</feature>
<evidence type="ECO:0000313" key="10">
    <source>
        <dbReference type="EMBL" id="KAB2807039.1"/>
    </source>
</evidence>
<evidence type="ECO:0000256" key="4">
    <source>
        <dbReference type="ARBA" id="ARBA00022692"/>
    </source>
</evidence>
<evidence type="ECO:0000259" key="8">
    <source>
        <dbReference type="Pfam" id="PF02687"/>
    </source>
</evidence>
<feature type="domain" description="MacB-like periplasmic core" evidence="9">
    <location>
        <begin position="25"/>
        <end position="248"/>
    </location>
</feature>
<keyword evidence="5 7" id="KW-1133">Transmembrane helix</keyword>
<accession>A0A6N6RFD8</accession>
<comment type="similarity">
    <text evidence="2">Belongs to the ABC-4 integral membrane protein family. LolC/E subfamily.</text>
</comment>
<feature type="transmembrane region" description="Helical" evidence="7">
    <location>
        <begin position="376"/>
        <end position="395"/>
    </location>
</feature>
<gene>
    <name evidence="10" type="ORF">F8C67_12650</name>
</gene>
<organism evidence="10 11">
    <name type="scientific">Phaeocystidibacter luteus</name>
    <dbReference type="NCBI Taxonomy" id="911197"/>
    <lineage>
        <taxon>Bacteria</taxon>
        <taxon>Pseudomonadati</taxon>
        <taxon>Bacteroidota</taxon>
        <taxon>Flavobacteriia</taxon>
        <taxon>Flavobacteriales</taxon>
        <taxon>Phaeocystidibacteraceae</taxon>
        <taxon>Phaeocystidibacter</taxon>
    </lineage>
</organism>
<protein>
    <submittedName>
        <fullName evidence="10">ABC transporter permease</fullName>
    </submittedName>
</protein>
<dbReference type="GO" id="GO:0098797">
    <property type="term" value="C:plasma membrane protein complex"/>
    <property type="evidence" value="ECO:0007669"/>
    <property type="project" value="TreeGrafter"/>
</dbReference>